<keyword evidence="7" id="KW-0998">Cell outer membrane</keyword>
<keyword evidence="6" id="KW-0472">Membrane</keyword>
<dbReference type="AlphaFoldDB" id="D3BRP2"/>
<dbReference type="RefSeq" id="XP_020428208.1">
    <property type="nucleotide sequence ID" value="XM_020581421.1"/>
</dbReference>
<dbReference type="InterPro" id="IPR003368">
    <property type="entry name" value="POMP_repeat"/>
</dbReference>
<dbReference type="Pfam" id="PF02415">
    <property type="entry name" value="Chlam_PMP"/>
    <property type="match status" value="1"/>
</dbReference>
<evidence type="ECO:0000256" key="1">
    <source>
        <dbReference type="ARBA" id="ARBA00004196"/>
    </source>
</evidence>
<evidence type="ECO:0000256" key="3">
    <source>
        <dbReference type="ARBA" id="ARBA00004613"/>
    </source>
</evidence>
<protein>
    <recommendedName>
        <fullName evidence="10">Right handed beta helix domain-containing protein</fullName>
    </recommendedName>
</protein>
<dbReference type="GO" id="GO:0005576">
    <property type="term" value="C:extracellular region"/>
    <property type="evidence" value="ECO:0007669"/>
    <property type="project" value="UniProtKB-SubCell"/>
</dbReference>
<reference evidence="8 9" key="1">
    <citation type="journal article" date="2011" name="Genome Res.">
        <title>Phylogeny-wide analysis of social amoeba genomes highlights ancient origins for complex intercellular communication.</title>
        <authorList>
            <person name="Heidel A.J."/>
            <person name="Lawal H.M."/>
            <person name="Felder M."/>
            <person name="Schilde C."/>
            <person name="Helps N.R."/>
            <person name="Tunggal B."/>
            <person name="Rivero F."/>
            <person name="John U."/>
            <person name="Schleicher M."/>
            <person name="Eichinger L."/>
            <person name="Platzer M."/>
            <person name="Noegel A.A."/>
            <person name="Schaap P."/>
            <person name="Gloeckner G."/>
        </authorList>
    </citation>
    <scope>NUCLEOTIDE SEQUENCE [LARGE SCALE GENOMIC DNA]</scope>
    <source>
        <strain evidence="9">ATCC 26659 / Pp 5 / PN500</strain>
    </source>
</reference>
<dbReference type="GeneID" id="31366122"/>
<dbReference type="EMBL" id="ADBJ01000050">
    <property type="protein sequence ID" value="EFA76074.1"/>
    <property type="molecule type" value="Genomic_DNA"/>
</dbReference>
<accession>D3BRP2</accession>
<sequence length="298" mass="33668">MYFLKRNTNNLYFTLFYIFFIISHHSSFGEYFNNINNNINNVDYSVDSSSNNVNSNSNNNNNIYTIFVDSKSNSTNLHCGRSNEQACSNLYFAFERFYADHPNPENLFLDIRLEAGKYTAIGNLWLQLYGLNVSIGGASDQATSDNVIFDLANQGHFLSVRESAEHKLQSTYVRLYNLTIVNAKQARGSVLYIDTKSKSTTTEIYIDNCSFNSNQAMSEGGVIYAINTSVLSITSSSFNGNLAKKTGSALYVENIDTFVVERTEFNQNSMPAIYCKNSIIDMKDLVVPDKENWIQFAE</sequence>
<comment type="caution">
    <text evidence="8">The sequence shown here is derived from an EMBL/GenBank/DDBJ whole genome shotgun (WGS) entry which is preliminary data.</text>
</comment>
<dbReference type="Proteomes" id="UP000001396">
    <property type="component" value="Unassembled WGS sequence"/>
</dbReference>
<evidence type="ECO:0000256" key="7">
    <source>
        <dbReference type="ARBA" id="ARBA00023237"/>
    </source>
</evidence>
<evidence type="ECO:0000256" key="5">
    <source>
        <dbReference type="ARBA" id="ARBA00022729"/>
    </source>
</evidence>
<evidence type="ECO:0000256" key="2">
    <source>
        <dbReference type="ARBA" id="ARBA00004442"/>
    </source>
</evidence>
<name>D3BRP2_HETP5</name>
<dbReference type="InterPro" id="IPR011050">
    <property type="entry name" value="Pectin_lyase_fold/virulence"/>
</dbReference>
<evidence type="ECO:0000256" key="4">
    <source>
        <dbReference type="ARBA" id="ARBA00022525"/>
    </source>
</evidence>
<evidence type="ECO:0000313" key="8">
    <source>
        <dbReference type="EMBL" id="EFA76074.1"/>
    </source>
</evidence>
<comment type="subcellular location">
    <subcellularLocation>
        <location evidence="1">Cell envelope</location>
    </subcellularLocation>
    <subcellularLocation>
        <location evidence="2">Cell outer membrane</location>
    </subcellularLocation>
    <subcellularLocation>
        <location evidence="3">Secreted</location>
    </subcellularLocation>
</comment>
<evidence type="ECO:0008006" key="10">
    <source>
        <dbReference type="Google" id="ProtNLM"/>
    </source>
</evidence>
<organism evidence="8 9">
    <name type="scientific">Heterostelium pallidum (strain ATCC 26659 / Pp 5 / PN500)</name>
    <name type="common">Cellular slime mold</name>
    <name type="synonym">Polysphondylium pallidum</name>
    <dbReference type="NCBI Taxonomy" id="670386"/>
    <lineage>
        <taxon>Eukaryota</taxon>
        <taxon>Amoebozoa</taxon>
        <taxon>Evosea</taxon>
        <taxon>Eumycetozoa</taxon>
        <taxon>Dictyostelia</taxon>
        <taxon>Acytosteliales</taxon>
        <taxon>Acytosteliaceae</taxon>
        <taxon>Heterostelium</taxon>
    </lineage>
</organism>
<keyword evidence="9" id="KW-1185">Reference proteome</keyword>
<evidence type="ECO:0000256" key="6">
    <source>
        <dbReference type="ARBA" id="ARBA00023136"/>
    </source>
</evidence>
<dbReference type="InParanoid" id="D3BRP2"/>
<proteinExistence type="predicted"/>
<gene>
    <name evidence="8" type="ORF">PPL_10653</name>
</gene>
<keyword evidence="5" id="KW-0732">Signal</keyword>
<evidence type="ECO:0000313" key="9">
    <source>
        <dbReference type="Proteomes" id="UP000001396"/>
    </source>
</evidence>
<keyword evidence="4" id="KW-0964">Secreted</keyword>
<dbReference type="SUPFAM" id="SSF51126">
    <property type="entry name" value="Pectin lyase-like"/>
    <property type="match status" value="1"/>
</dbReference>